<organism evidence="3 4">
    <name type="scientific">Streptomyces thermoviolaceus subsp. thermoviolaceus</name>
    <dbReference type="NCBI Taxonomy" id="66860"/>
    <lineage>
        <taxon>Bacteria</taxon>
        <taxon>Bacillati</taxon>
        <taxon>Actinomycetota</taxon>
        <taxon>Actinomycetes</taxon>
        <taxon>Kitasatosporales</taxon>
        <taxon>Streptomycetaceae</taxon>
        <taxon>Streptomyces</taxon>
    </lineage>
</organism>
<dbReference type="InterPro" id="IPR013658">
    <property type="entry name" value="SGL"/>
</dbReference>
<protein>
    <recommendedName>
        <fullName evidence="2">SMP-30/Gluconolactonase/LRE-like region domain-containing protein</fullName>
    </recommendedName>
</protein>
<feature type="chain" id="PRO_5047504788" description="SMP-30/Gluconolactonase/LRE-like region domain-containing protein" evidence="1">
    <location>
        <begin position="31"/>
        <end position="357"/>
    </location>
</feature>
<keyword evidence="1" id="KW-0732">Signal</keyword>
<feature type="signal peptide" evidence="1">
    <location>
        <begin position="1"/>
        <end position="30"/>
    </location>
</feature>
<evidence type="ECO:0000256" key="1">
    <source>
        <dbReference type="SAM" id="SignalP"/>
    </source>
</evidence>
<evidence type="ECO:0000313" key="3">
    <source>
        <dbReference type="EMBL" id="NJP13416.1"/>
    </source>
</evidence>
<dbReference type="RefSeq" id="WP_168130944.1">
    <property type="nucleotide sequence ID" value="NZ_BMVZ01000001.1"/>
</dbReference>
<dbReference type="InterPro" id="IPR053224">
    <property type="entry name" value="Sensory_adhesion_molecule"/>
</dbReference>
<reference evidence="3 4" key="1">
    <citation type="submission" date="2020-03" db="EMBL/GenBank/DDBJ databases">
        <title>WGS of actinomycetes isolated from Thailand.</title>
        <authorList>
            <person name="Thawai C."/>
        </authorList>
    </citation>
    <scope>NUCLEOTIDE SEQUENCE [LARGE SCALE GENOMIC DNA]</scope>
    <source>
        <strain evidence="3 4">NBRC 13905</strain>
    </source>
</reference>
<dbReference type="SUPFAM" id="SSF63829">
    <property type="entry name" value="Calcium-dependent phosphotriesterase"/>
    <property type="match status" value="1"/>
</dbReference>
<proteinExistence type="predicted"/>
<feature type="domain" description="SMP-30/Gluconolactonase/LRE-like region" evidence="2">
    <location>
        <begin position="62"/>
        <end position="298"/>
    </location>
</feature>
<name>A0ABX0YQ30_STRTL</name>
<accession>A0ABX0YQ30</accession>
<evidence type="ECO:0000313" key="4">
    <source>
        <dbReference type="Proteomes" id="UP000635996"/>
    </source>
</evidence>
<dbReference type="Pfam" id="PF08450">
    <property type="entry name" value="SGL"/>
    <property type="match status" value="1"/>
</dbReference>
<dbReference type="EMBL" id="JAATEL010000003">
    <property type="protein sequence ID" value="NJP13416.1"/>
    <property type="molecule type" value="Genomic_DNA"/>
</dbReference>
<dbReference type="InterPro" id="IPR011042">
    <property type="entry name" value="6-blade_b-propeller_TolB-like"/>
</dbReference>
<sequence length="357" mass="37592">MTRRIRRLHRALVPAALALATLLMPSTAVAGPVTPHTAGAGAATVHAALPDLITGSGQAIHPEGVVWDPTRSAFLIGSIRYGTVSVVGGDGTPRTLIDDPELIATGGIRVDVPRNRLLVTYDDVYAGPDALLSVGSTPETRGRHAGLAVYDLRTGKLKRRIDLGAAPGLHLANDIALDPRGNAYVTDSFSGHIFKVTPEGRASTFLYDPALDAGADENGLPNVGVNGIVYHPDGYLLVVRYDTGALFRVPLDRPDDVREVDLEQRIPGADGMALASDGTLWAATNTIRSDGIDGVFRLASDDGWNTGRTVSVQESPEAAPTTVAVTPSGDYVLSSNLNVLFGSGGAQTRDGFVLRRY</sequence>
<dbReference type="PANTHER" id="PTHR31460:SF3">
    <property type="entry name" value="MESOCENTIN"/>
    <property type="match status" value="1"/>
</dbReference>
<gene>
    <name evidence="3" type="ORF">HCJ95_03700</name>
</gene>
<dbReference type="Proteomes" id="UP000635996">
    <property type="component" value="Unassembled WGS sequence"/>
</dbReference>
<dbReference type="PANTHER" id="PTHR31460">
    <property type="match status" value="1"/>
</dbReference>
<comment type="caution">
    <text evidence="3">The sequence shown here is derived from an EMBL/GenBank/DDBJ whole genome shotgun (WGS) entry which is preliminary data.</text>
</comment>
<dbReference type="Gene3D" id="2.120.10.30">
    <property type="entry name" value="TolB, C-terminal domain"/>
    <property type="match status" value="1"/>
</dbReference>
<keyword evidence="4" id="KW-1185">Reference proteome</keyword>
<evidence type="ECO:0000259" key="2">
    <source>
        <dbReference type="Pfam" id="PF08450"/>
    </source>
</evidence>